<reference evidence="3 4" key="1">
    <citation type="journal article" date="2016" name="Nat. Commun.">
        <title>Thousands of microbial genomes shed light on interconnected biogeochemical processes in an aquifer system.</title>
        <authorList>
            <person name="Anantharaman K."/>
            <person name="Brown C.T."/>
            <person name="Hug L.A."/>
            <person name="Sharon I."/>
            <person name="Castelle C.J."/>
            <person name="Probst A.J."/>
            <person name="Thomas B.C."/>
            <person name="Singh A."/>
            <person name="Wilkins M.J."/>
            <person name="Karaoz U."/>
            <person name="Brodie E.L."/>
            <person name="Williams K.H."/>
            <person name="Hubbard S.S."/>
            <person name="Banfield J.F."/>
        </authorList>
    </citation>
    <scope>NUCLEOTIDE SEQUENCE [LARGE SCALE GENOMIC DNA]</scope>
</reference>
<dbReference type="Gene3D" id="3.90.1200.10">
    <property type="match status" value="1"/>
</dbReference>
<dbReference type="PANTHER" id="PTHR12149">
    <property type="entry name" value="FRUCTOSAMINE 3 KINASE-RELATED PROTEIN"/>
    <property type="match status" value="1"/>
</dbReference>
<dbReference type="AlphaFoldDB" id="A0A1F6VL87"/>
<evidence type="ECO:0000313" key="3">
    <source>
        <dbReference type="EMBL" id="OGI70421.1"/>
    </source>
</evidence>
<dbReference type="PANTHER" id="PTHR12149:SF8">
    <property type="entry name" value="PROTEIN-RIBULOSAMINE 3-KINASE"/>
    <property type="match status" value="1"/>
</dbReference>
<dbReference type="Pfam" id="PF03881">
    <property type="entry name" value="Fructosamin_kin"/>
    <property type="match status" value="1"/>
</dbReference>
<dbReference type="Proteomes" id="UP000179076">
    <property type="component" value="Unassembled WGS sequence"/>
</dbReference>
<keyword evidence="2" id="KW-0418">Kinase</keyword>
<comment type="similarity">
    <text evidence="1 2">Belongs to the fructosamine kinase family.</text>
</comment>
<evidence type="ECO:0000313" key="4">
    <source>
        <dbReference type="Proteomes" id="UP000179076"/>
    </source>
</evidence>
<organism evidence="3 4">
    <name type="scientific">Candidatus Muproteobacteria bacterium RBG_16_60_9</name>
    <dbReference type="NCBI Taxonomy" id="1817755"/>
    <lineage>
        <taxon>Bacteria</taxon>
        <taxon>Pseudomonadati</taxon>
        <taxon>Pseudomonadota</taxon>
        <taxon>Candidatus Muproteobacteria</taxon>
    </lineage>
</organism>
<sequence length="294" mass="32529">MSDWSTLIAQLTKATGQDFRSIRIQPIVSKGCISETVVLENGPHRYFVKLNDPSRLEMFVAEAEGLAALAAAKSVRVPTPICWGAGSNQAYLVLEYFDLSVCGPQTQAVLGKQIAAMHRTTQAQFGWHRSNTIGRTPQVNAYSGNWAEFFRDRRLGFQLELAGGIGNYRLQTSGERLLGHIGSFFDGYAPCASLLHGDLWAGNVGATVSGEPIVFDPAVYYGDRETDVAMTELFGGFGESFYRSYNDAWPLAPGYESRKTLYNLYHVLNHLNLFGRGYLPQAERMIGQLLAQVR</sequence>
<evidence type="ECO:0000256" key="2">
    <source>
        <dbReference type="PIRNR" id="PIRNR006221"/>
    </source>
</evidence>
<comment type="caution">
    <text evidence="3">The sequence shown here is derived from an EMBL/GenBank/DDBJ whole genome shotgun (WGS) entry which is preliminary data.</text>
</comment>
<name>A0A1F6VL87_9PROT</name>
<accession>A0A1F6VL87</accession>
<proteinExistence type="inferred from homology"/>
<evidence type="ECO:0000256" key="1">
    <source>
        <dbReference type="ARBA" id="ARBA00009460"/>
    </source>
</evidence>
<dbReference type="PIRSF" id="PIRSF006221">
    <property type="entry name" value="Ketosamine-3-kinase"/>
    <property type="match status" value="1"/>
</dbReference>
<dbReference type="InterPro" id="IPR016477">
    <property type="entry name" value="Fructo-/Ketosamine-3-kinase"/>
</dbReference>
<dbReference type="Gene3D" id="3.30.200.20">
    <property type="entry name" value="Phosphorylase Kinase, domain 1"/>
    <property type="match status" value="1"/>
</dbReference>
<keyword evidence="2" id="KW-0808">Transferase</keyword>
<dbReference type="InterPro" id="IPR011009">
    <property type="entry name" value="Kinase-like_dom_sf"/>
</dbReference>
<protein>
    <recommendedName>
        <fullName evidence="5">Fructosamine kinase</fullName>
    </recommendedName>
</protein>
<gene>
    <name evidence="3" type="ORF">A2W18_12235</name>
</gene>
<dbReference type="EMBL" id="MFSP01000002">
    <property type="protein sequence ID" value="OGI70421.1"/>
    <property type="molecule type" value="Genomic_DNA"/>
</dbReference>
<dbReference type="SUPFAM" id="SSF56112">
    <property type="entry name" value="Protein kinase-like (PK-like)"/>
    <property type="match status" value="1"/>
</dbReference>
<dbReference type="GO" id="GO:0016301">
    <property type="term" value="F:kinase activity"/>
    <property type="evidence" value="ECO:0007669"/>
    <property type="project" value="UniProtKB-UniRule"/>
</dbReference>
<evidence type="ECO:0008006" key="5">
    <source>
        <dbReference type="Google" id="ProtNLM"/>
    </source>
</evidence>